<sequence>MIPKNEIDWYYNKEADLTIYKYKLQPVKEKPFWKCNPLHAIEPLELVKLVGRPKLMSYVPEDDDEDPSVTDLEFSLKLRATLDNLLTILARSCKLKQAFKTKIAKRMKGKT</sequence>
<protein>
    <submittedName>
        <fullName evidence="1">Uncharacterized protein</fullName>
    </submittedName>
</protein>
<dbReference type="AlphaFoldDB" id="A0AAF0ZPG2"/>
<dbReference type="EMBL" id="CP133620">
    <property type="protein sequence ID" value="WMV47087.1"/>
    <property type="molecule type" value="Genomic_DNA"/>
</dbReference>
<keyword evidence="2" id="KW-1185">Reference proteome</keyword>
<dbReference type="Proteomes" id="UP001234989">
    <property type="component" value="Chromosome 9"/>
</dbReference>
<organism evidence="1 2">
    <name type="scientific">Solanum verrucosum</name>
    <dbReference type="NCBI Taxonomy" id="315347"/>
    <lineage>
        <taxon>Eukaryota</taxon>
        <taxon>Viridiplantae</taxon>
        <taxon>Streptophyta</taxon>
        <taxon>Embryophyta</taxon>
        <taxon>Tracheophyta</taxon>
        <taxon>Spermatophyta</taxon>
        <taxon>Magnoliopsida</taxon>
        <taxon>eudicotyledons</taxon>
        <taxon>Gunneridae</taxon>
        <taxon>Pentapetalae</taxon>
        <taxon>asterids</taxon>
        <taxon>lamiids</taxon>
        <taxon>Solanales</taxon>
        <taxon>Solanaceae</taxon>
        <taxon>Solanoideae</taxon>
        <taxon>Solaneae</taxon>
        <taxon>Solanum</taxon>
    </lineage>
</organism>
<accession>A0AAF0ZPG2</accession>
<evidence type="ECO:0000313" key="2">
    <source>
        <dbReference type="Proteomes" id="UP001234989"/>
    </source>
</evidence>
<gene>
    <name evidence="1" type="ORF">MTR67_040472</name>
</gene>
<reference evidence="1" key="1">
    <citation type="submission" date="2023-08" db="EMBL/GenBank/DDBJ databases">
        <title>A de novo genome assembly of Solanum verrucosum Schlechtendal, a Mexican diploid species geographically isolated from the other diploid A-genome species in potato relatives.</title>
        <authorList>
            <person name="Hosaka K."/>
        </authorList>
    </citation>
    <scope>NUCLEOTIDE SEQUENCE</scope>
    <source>
        <tissue evidence="1">Young leaves</tissue>
    </source>
</reference>
<proteinExistence type="predicted"/>
<evidence type="ECO:0000313" key="1">
    <source>
        <dbReference type="EMBL" id="WMV47087.1"/>
    </source>
</evidence>
<name>A0AAF0ZPG2_SOLVR</name>